<evidence type="ECO:0000256" key="1">
    <source>
        <dbReference type="SAM" id="MobiDB-lite"/>
    </source>
</evidence>
<proteinExistence type="predicted"/>
<reference evidence="2" key="1">
    <citation type="journal article" date="2023" name="Mol. Phylogenet. Evol.">
        <title>Genome-scale phylogeny and comparative genomics of the fungal order Sordariales.</title>
        <authorList>
            <person name="Hensen N."/>
            <person name="Bonometti L."/>
            <person name="Westerberg I."/>
            <person name="Brannstrom I.O."/>
            <person name="Guillou S."/>
            <person name="Cros-Aarteil S."/>
            <person name="Calhoun S."/>
            <person name="Haridas S."/>
            <person name="Kuo A."/>
            <person name="Mondo S."/>
            <person name="Pangilinan J."/>
            <person name="Riley R."/>
            <person name="LaButti K."/>
            <person name="Andreopoulos B."/>
            <person name="Lipzen A."/>
            <person name="Chen C."/>
            <person name="Yan M."/>
            <person name="Daum C."/>
            <person name="Ng V."/>
            <person name="Clum A."/>
            <person name="Steindorff A."/>
            <person name="Ohm R.A."/>
            <person name="Martin F."/>
            <person name="Silar P."/>
            <person name="Natvig D.O."/>
            <person name="Lalanne C."/>
            <person name="Gautier V."/>
            <person name="Ament-Velasquez S.L."/>
            <person name="Kruys A."/>
            <person name="Hutchinson M.I."/>
            <person name="Powell A.J."/>
            <person name="Barry K."/>
            <person name="Miller A.N."/>
            <person name="Grigoriev I.V."/>
            <person name="Debuchy R."/>
            <person name="Gladieux P."/>
            <person name="Hiltunen Thoren M."/>
            <person name="Johannesson H."/>
        </authorList>
    </citation>
    <scope>NUCLEOTIDE SEQUENCE</scope>
    <source>
        <strain evidence="2">CBS 508.74</strain>
    </source>
</reference>
<protein>
    <submittedName>
        <fullName evidence="2">Uncharacterized protein</fullName>
    </submittedName>
</protein>
<accession>A0AAN6YRT3</accession>
<dbReference type="PANTHER" id="PTHR38797">
    <property type="entry name" value="NUCLEAR PORE COMPLEX PROTEIN NUP85-RELATED"/>
    <property type="match status" value="1"/>
</dbReference>
<dbReference type="InterPro" id="IPR053204">
    <property type="entry name" value="Oxopyrrolidines_Biosynth-assoc"/>
</dbReference>
<evidence type="ECO:0000313" key="2">
    <source>
        <dbReference type="EMBL" id="KAK4112341.1"/>
    </source>
</evidence>
<comment type="caution">
    <text evidence="2">The sequence shown here is derived from an EMBL/GenBank/DDBJ whole genome shotgun (WGS) entry which is preliminary data.</text>
</comment>
<gene>
    <name evidence="2" type="ORF">N656DRAFT_779204</name>
</gene>
<sequence length="259" mass="28336">MSVPTQLLESLASAQSPDSTDKSVAEAVQAFCDGATNSSTEESIGDYLWNACSSIFDVVGRTPAERQRGLLELMSRLRQTTVSDKDGQPLNYGGGVVWRDLPLFGWVARDRWNLDGLRASATAQEQSIWENWTAFLAQLTGLASVDDRRGPFNYSLFALWSLRAALEDKPSEAVNNAFAITAASIWIRYAGAVLRKLSAEGRTLDGNMGAPGGKFADRDWKGFNEERWTAWKEGFEAARGDGEAADKAARDAAKLMEDL</sequence>
<dbReference type="RefSeq" id="XP_064669911.1">
    <property type="nucleotide sequence ID" value="XM_064815147.1"/>
</dbReference>
<dbReference type="EMBL" id="MU853342">
    <property type="protein sequence ID" value="KAK4112341.1"/>
    <property type="molecule type" value="Genomic_DNA"/>
</dbReference>
<reference evidence="2" key="2">
    <citation type="submission" date="2023-05" db="EMBL/GenBank/DDBJ databases">
        <authorList>
            <consortium name="Lawrence Berkeley National Laboratory"/>
            <person name="Steindorff A."/>
            <person name="Hensen N."/>
            <person name="Bonometti L."/>
            <person name="Westerberg I."/>
            <person name="Brannstrom I.O."/>
            <person name="Guillou S."/>
            <person name="Cros-Aarteil S."/>
            <person name="Calhoun S."/>
            <person name="Haridas S."/>
            <person name="Kuo A."/>
            <person name="Mondo S."/>
            <person name="Pangilinan J."/>
            <person name="Riley R."/>
            <person name="Labutti K."/>
            <person name="Andreopoulos B."/>
            <person name="Lipzen A."/>
            <person name="Chen C."/>
            <person name="Yanf M."/>
            <person name="Daum C."/>
            <person name="Ng V."/>
            <person name="Clum A."/>
            <person name="Ohm R."/>
            <person name="Martin F."/>
            <person name="Silar P."/>
            <person name="Natvig D."/>
            <person name="Lalanne C."/>
            <person name="Gautier V."/>
            <person name="Ament-Velasquez S.L."/>
            <person name="Kruys A."/>
            <person name="Hutchinson M.I."/>
            <person name="Powell A.J."/>
            <person name="Barry K."/>
            <person name="Miller A.N."/>
            <person name="Grigoriev I.V."/>
            <person name="Debuchy R."/>
            <person name="Gladieux P."/>
            <person name="Thoren M.H."/>
            <person name="Johannesson H."/>
        </authorList>
    </citation>
    <scope>NUCLEOTIDE SEQUENCE</scope>
    <source>
        <strain evidence="2">CBS 508.74</strain>
    </source>
</reference>
<dbReference type="Pfam" id="PF12311">
    <property type="entry name" value="DUF3632"/>
    <property type="match status" value="1"/>
</dbReference>
<feature type="compositionally biased region" description="Polar residues" evidence="1">
    <location>
        <begin position="1"/>
        <end position="18"/>
    </location>
</feature>
<dbReference type="Proteomes" id="UP001302812">
    <property type="component" value="Unassembled WGS sequence"/>
</dbReference>
<dbReference type="AlphaFoldDB" id="A0AAN6YRT3"/>
<keyword evidence="3" id="KW-1185">Reference proteome</keyword>
<name>A0AAN6YRT3_9PEZI</name>
<feature type="region of interest" description="Disordered" evidence="1">
    <location>
        <begin position="1"/>
        <end position="20"/>
    </location>
</feature>
<dbReference type="InterPro" id="IPR022085">
    <property type="entry name" value="OpdG"/>
</dbReference>
<evidence type="ECO:0000313" key="3">
    <source>
        <dbReference type="Proteomes" id="UP001302812"/>
    </source>
</evidence>
<dbReference type="GeneID" id="89939272"/>
<organism evidence="2 3">
    <name type="scientific">Canariomyces notabilis</name>
    <dbReference type="NCBI Taxonomy" id="2074819"/>
    <lineage>
        <taxon>Eukaryota</taxon>
        <taxon>Fungi</taxon>
        <taxon>Dikarya</taxon>
        <taxon>Ascomycota</taxon>
        <taxon>Pezizomycotina</taxon>
        <taxon>Sordariomycetes</taxon>
        <taxon>Sordariomycetidae</taxon>
        <taxon>Sordariales</taxon>
        <taxon>Chaetomiaceae</taxon>
        <taxon>Canariomyces</taxon>
    </lineage>
</organism>